<gene>
    <name evidence="6" type="ORF">OPS25_00695</name>
</gene>
<reference evidence="6" key="1">
    <citation type="submission" date="2022-11" db="EMBL/GenBank/DDBJ databases">
        <title>Alteromonas sp. nov., isolated from sea water of the Qingdao.</title>
        <authorList>
            <person name="Wang Q."/>
        </authorList>
    </citation>
    <scope>NUCLEOTIDE SEQUENCE</scope>
    <source>
        <strain evidence="6">ASW11-7</strain>
    </source>
</reference>
<keyword evidence="3 5" id="KW-1133">Transmembrane helix</keyword>
<evidence type="ECO:0000256" key="3">
    <source>
        <dbReference type="ARBA" id="ARBA00022989"/>
    </source>
</evidence>
<keyword evidence="4 5" id="KW-0472">Membrane</keyword>
<evidence type="ECO:0000313" key="6">
    <source>
        <dbReference type="EMBL" id="MCW8107019.1"/>
    </source>
</evidence>
<evidence type="ECO:0000256" key="1">
    <source>
        <dbReference type="ARBA" id="ARBA00004370"/>
    </source>
</evidence>
<dbReference type="InterPro" id="IPR001129">
    <property type="entry name" value="Membr-assoc_MAPEG"/>
</dbReference>
<dbReference type="EMBL" id="JAPFRD010000002">
    <property type="protein sequence ID" value="MCW8107019.1"/>
    <property type="molecule type" value="Genomic_DNA"/>
</dbReference>
<comment type="subcellular location">
    <subcellularLocation>
        <location evidence="1">Membrane</location>
    </subcellularLocation>
</comment>
<evidence type="ECO:0000256" key="2">
    <source>
        <dbReference type="ARBA" id="ARBA00022692"/>
    </source>
</evidence>
<dbReference type="Gene3D" id="1.20.120.550">
    <property type="entry name" value="Membrane associated eicosanoid/glutathione metabolism-like domain"/>
    <property type="match status" value="1"/>
</dbReference>
<feature type="transmembrane region" description="Helical" evidence="5">
    <location>
        <begin position="79"/>
        <end position="103"/>
    </location>
</feature>
<sequence length="129" mass="14084">MTILILCLLIATVMPILAKVPLAYAQNEMQGGYDNKEPRAQQACLKGFGARAKAAHENCFEALTMFAPGVLVCIATETIGPVITTLAITFIAARTIYLFAYWFNIHLLRSTAWLVGFGVSLALIYFAIP</sequence>
<keyword evidence="2 5" id="KW-0812">Transmembrane</keyword>
<protein>
    <submittedName>
        <fullName evidence="6">MAPEG family protein</fullName>
    </submittedName>
</protein>
<dbReference type="RefSeq" id="WP_265615720.1">
    <property type="nucleotide sequence ID" value="NZ_JAPFRD010000002.1"/>
</dbReference>
<dbReference type="Proteomes" id="UP001142810">
    <property type="component" value="Unassembled WGS sequence"/>
</dbReference>
<feature type="transmembrane region" description="Helical" evidence="5">
    <location>
        <begin position="110"/>
        <end position="128"/>
    </location>
</feature>
<dbReference type="Pfam" id="PF01124">
    <property type="entry name" value="MAPEG"/>
    <property type="match status" value="1"/>
</dbReference>
<evidence type="ECO:0000313" key="7">
    <source>
        <dbReference type="Proteomes" id="UP001142810"/>
    </source>
</evidence>
<dbReference type="InterPro" id="IPR023352">
    <property type="entry name" value="MAPEG-like_dom_sf"/>
</dbReference>
<dbReference type="PANTHER" id="PTHR35371:SF1">
    <property type="entry name" value="BLR7753 PROTEIN"/>
    <property type="match status" value="1"/>
</dbReference>
<comment type="caution">
    <text evidence="6">The sequence shown here is derived from an EMBL/GenBank/DDBJ whole genome shotgun (WGS) entry which is preliminary data.</text>
</comment>
<accession>A0ABT3P2N2</accession>
<dbReference type="PANTHER" id="PTHR35371">
    <property type="entry name" value="INNER MEMBRANE PROTEIN"/>
    <property type="match status" value="1"/>
</dbReference>
<proteinExistence type="predicted"/>
<evidence type="ECO:0000256" key="5">
    <source>
        <dbReference type="SAM" id="Phobius"/>
    </source>
</evidence>
<keyword evidence="7" id="KW-1185">Reference proteome</keyword>
<organism evidence="6 7">
    <name type="scientific">Alteromonas aquimaris</name>
    <dbReference type="NCBI Taxonomy" id="2998417"/>
    <lineage>
        <taxon>Bacteria</taxon>
        <taxon>Pseudomonadati</taxon>
        <taxon>Pseudomonadota</taxon>
        <taxon>Gammaproteobacteria</taxon>
        <taxon>Alteromonadales</taxon>
        <taxon>Alteromonadaceae</taxon>
        <taxon>Alteromonas/Salinimonas group</taxon>
        <taxon>Alteromonas</taxon>
    </lineage>
</organism>
<dbReference type="SUPFAM" id="SSF161084">
    <property type="entry name" value="MAPEG domain-like"/>
    <property type="match status" value="1"/>
</dbReference>
<name>A0ABT3P2N2_9ALTE</name>
<evidence type="ECO:0000256" key="4">
    <source>
        <dbReference type="ARBA" id="ARBA00023136"/>
    </source>
</evidence>